<dbReference type="PROSITE" id="PS50222">
    <property type="entry name" value="EF_HAND_2"/>
    <property type="match status" value="1"/>
</dbReference>
<dbReference type="Pfam" id="PF00566">
    <property type="entry name" value="RabGAP-TBC"/>
    <property type="match status" value="1"/>
</dbReference>
<dbReference type="Gene3D" id="2.30.29.30">
    <property type="entry name" value="Pleckstrin-homology domain (PH domain)/Phosphotyrosine-binding domain (PTB)"/>
    <property type="match status" value="2"/>
</dbReference>
<evidence type="ECO:0000256" key="4">
    <source>
        <dbReference type="ARBA" id="ARBA00072015"/>
    </source>
</evidence>
<feature type="non-terminal residue" evidence="10">
    <location>
        <position position="1"/>
    </location>
</feature>
<feature type="domain" description="EF-hand" evidence="9">
    <location>
        <begin position="852"/>
        <end position="887"/>
    </location>
</feature>
<dbReference type="FunFam" id="1.10.10.750:FF:000008">
    <property type="entry name" value="TBC1 domain family member 9"/>
    <property type="match status" value="1"/>
</dbReference>
<feature type="domain" description="Rab-GAP TBC" evidence="8">
    <location>
        <begin position="481"/>
        <end position="668"/>
    </location>
</feature>
<feature type="coiled-coil region" evidence="6">
    <location>
        <begin position="940"/>
        <end position="967"/>
    </location>
</feature>
<dbReference type="InterPro" id="IPR000195">
    <property type="entry name" value="Rab-GAP-TBC_dom"/>
</dbReference>
<dbReference type="Gene3D" id="1.10.10.750">
    <property type="entry name" value="Ypt/Rab-GAP domain of gyp1p, domain 1"/>
    <property type="match status" value="1"/>
</dbReference>
<dbReference type="SMART" id="SM00164">
    <property type="entry name" value="TBC"/>
    <property type="match status" value="1"/>
</dbReference>
<dbReference type="SUPFAM" id="SSF47923">
    <property type="entry name" value="Ypt/Rab-GAP domain of gyp1p"/>
    <property type="match status" value="2"/>
</dbReference>
<dbReference type="SMART" id="SM00568">
    <property type="entry name" value="GRAM"/>
    <property type="match status" value="2"/>
</dbReference>
<dbReference type="PROSITE" id="PS50086">
    <property type="entry name" value="TBC_RABGAP"/>
    <property type="match status" value="1"/>
</dbReference>
<evidence type="ECO:0000256" key="7">
    <source>
        <dbReference type="SAM" id="MobiDB-lite"/>
    </source>
</evidence>
<dbReference type="InterPro" id="IPR036016">
    <property type="entry name" value="TBC1D8_PH-GRAM2"/>
</dbReference>
<dbReference type="SUPFAM" id="SSF47473">
    <property type="entry name" value="EF-hand"/>
    <property type="match status" value="1"/>
</dbReference>
<evidence type="ECO:0000256" key="2">
    <source>
        <dbReference type="ARBA" id="ARBA00022737"/>
    </source>
</evidence>
<keyword evidence="1" id="KW-0343">GTPase activation</keyword>
<keyword evidence="6" id="KW-0175">Coiled coil</keyword>
<protein>
    <recommendedName>
        <fullName evidence="4">TBC1 domain family member 8</fullName>
    </recommendedName>
    <alternativeName>
        <fullName evidence="5">Vascular Rab-GAP/TBC-containing protein</fullName>
    </alternativeName>
</protein>
<dbReference type="Proteomes" id="UP000326458">
    <property type="component" value="Unassembled WGS sequence"/>
</dbReference>
<dbReference type="PANTHER" id="PTHR47666:SF2">
    <property type="entry name" value="TBC1 DOMAIN FAMILY MEMBER 8 ISOFORM X1"/>
    <property type="match status" value="1"/>
</dbReference>
<dbReference type="Pfam" id="PF02893">
    <property type="entry name" value="GRAM"/>
    <property type="match status" value="2"/>
</dbReference>
<dbReference type="CDD" id="cd13353">
    <property type="entry name" value="PH-GRAM2_TBC1D8"/>
    <property type="match status" value="1"/>
</dbReference>
<dbReference type="FunFam" id="2.30.29.30:FF:000259">
    <property type="entry name" value="TBC1 domain family member 8"/>
    <property type="match status" value="1"/>
</dbReference>
<evidence type="ECO:0000313" key="11">
    <source>
        <dbReference type="Proteomes" id="UP000326458"/>
    </source>
</evidence>
<evidence type="ECO:0000256" key="3">
    <source>
        <dbReference type="ARBA" id="ARBA00043879"/>
    </source>
</evidence>
<dbReference type="CDD" id="cd13349">
    <property type="entry name" value="PH-GRAM1_TBC1D8"/>
    <property type="match status" value="1"/>
</dbReference>
<feature type="region of interest" description="Disordered" evidence="7">
    <location>
        <begin position="1007"/>
        <end position="1035"/>
    </location>
</feature>
<dbReference type="InterPro" id="IPR002048">
    <property type="entry name" value="EF_hand_dom"/>
</dbReference>
<dbReference type="FunFam" id="1.10.8.270:FF:000002">
    <property type="entry name" value="TBC1 domain family member 9B"/>
    <property type="match status" value="1"/>
</dbReference>
<dbReference type="Gene3D" id="1.10.472.80">
    <property type="entry name" value="Ypt/Rab-GAP domain of gyp1p, domain 3"/>
    <property type="match status" value="1"/>
</dbReference>
<sequence>ATLEEINQHWDWLEQNLLHTLSVFDNKDDIASFVKGKVKALIAEETSSRLAEQEEEPEKFREALVKFEARFNFPEAEKLITYYSCCCWKGRVPRQGWLYLSINHLCFYSFFLGKELKLVVPWVDVQRLERTSNVFLTDTIRITTQNKERDFSMFLNLDEVFKIMEQLADVTLRRLLDNEGFDLDPGLQEPSQITKRDLEARAQNEFFRAFFRLPRREKLHAVLDCSLWTPFSRCHTAGQMFTSDSYICFASKEAGCCKVILPLREIVSIEKMEDTSLLPNPIIVSIRSKMAFQFIELRDRDSLVEGLLARLKLVHADHPVHYDTTVDEDLTSPVFHSTSLCSGNHRFGGLEMVSSQNSEEREKETTSRMHPEAFRPSGSQSPDSRLVSDVAPPPHAEVVGRGFQAPPGVGLTQVTRQPGHRCCALFASLAKSGRGQRCQWPERFRSREQIKVSLWNDHFSEYGRTVCMFRTEKIRKLVAMGIPESLRGRLWLLFSDAVTDLAAHPGYYGNLVEESMGKCCLVTEEIERDLHRSLPEHPAFQNETGIAALRRVLTAYAHRNPKIGYCQSMNILTSVLLLYAKEEEAFWLLVAVCERMLPDYFNHRVIGAQVDQSVFEELIKEQLPELAEHMHDLSALASISLSWFLTLFLSIMPLESAVNVVDCFFYDGIKAIFQLGLAVLEAAAEDLCSSKDDSQALTVLSRFLDHVKNEDSPGPPIGSHHAFFSDDQEPCPVTDIADLIRDSYEKFGDQSVAQIERMRCRHRIRVLQGHEHSTKQHVLRVIIPEVSVLPEDLEELYDLFKREHMMSCYWEQPRPMAPRHDPSRPYAEQYRIDAQQFARLFQLVSPWTCGAHTEILAERTFRLLDENMDHLIEFKAFVSCLDIMYNGEMNEKIKLLYRLHIPPALTENDRDSQSPLKNPLLSTSRPLVFGKSNGDTIDYQKQLKQMIKDLAKEKDKTEKELPKMSQREFIQFCKTLYSMFHKDPEENDLYQAIATVTTLLLQIGEVGQRGSSSGSGSQEGGEELQASAPSPSSEQDLVFAEADTGQSPQESQAFPEEAQGDWTVSLEHILASLLTEQSLVNFFEKPLDIKSKLENAKLNQYSLKTCEMSRQSQPELKLGSP</sequence>
<dbReference type="InterPro" id="IPR011992">
    <property type="entry name" value="EF-hand-dom_pair"/>
</dbReference>
<dbReference type="InterPro" id="IPR004182">
    <property type="entry name" value="GRAM"/>
</dbReference>
<dbReference type="EMBL" id="VCEA01000001">
    <property type="protein sequence ID" value="KAB0365544.1"/>
    <property type="molecule type" value="Genomic_DNA"/>
</dbReference>
<comment type="caution">
    <text evidence="10">The sequence shown here is derived from an EMBL/GenBank/DDBJ whole genome shotgun (WGS) entry which is preliminary data.</text>
</comment>
<keyword evidence="2" id="KW-0677">Repeat</keyword>
<evidence type="ECO:0000259" key="8">
    <source>
        <dbReference type="PROSITE" id="PS50086"/>
    </source>
</evidence>
<organism evidence="10 11">
    <name type="scientific">Muntiacus muntjak</name>
    <name type="common">Barking deer</name>
    <name type="synonym">Indian muntjac</name>
    <dbReference type="NCBI Taxonomy" id="9888"/>
    <lineage>
        <taxon>Eukaryota</taxon>
        <taxon>Metazoa</taxon>
        <taxon>Chordata</taxon>
        <taxon>Craniata</taxon>
        <taxon>Vertebrata</taxon>
        <taxon>Euteleostomi</taxon>
        <taxon>Mammalia</taxon>
        <taxon>Eutheria</taxon>
        <taxon>Laurasiatheria</taxon>
        <taxon>Artiodactyla</taxon>
        <taxon>Ruminantia</taxon>
        <taxon>Pecora</taxon>
        <taxon>Cervidae</taxon>
        <taxon>Muntiacinae</taxon>
        <taxon>Muntiacus</taxon>
    </lineage>
</organism>
<dbReference type="FunFam" id="2.30.29.30:FF:000013">
    <property type="entry name" value="Putative TBC1 domain family member 8B"/>
    <property type="match status" value="1"/>
</dbReference>
<dbReference type="FunFam" id="1.10.472.80:FF:000030">
    <property type="entry name" value="TBC1 domain family member 8 isoform X2"/>
    <property type="match status" value="1"/>
</dbReference>
<dbReference type="GO" id="GO:0005509">
    <property type="term" value="F:calcium ion binding"/>
    <property type="evidence" value="ECO:0007669"/>
    <property type="project" value="InterPro"/>
</dbReference>
<dbReference type="Gene3D" id="1.10.8.270">
    <property type="entry name" value="putative rabgap domain of human tbc1 domain family member 14 like domains"/>
    <property type="match status" value="1"/>
</dbReference>
<feature type="region of interest" description="Disordered" evidence="7">
    <location>
        <begin position="353"/>
        <end position="387"/>
    </location>
</feature>
<reference evidence="10 11" key="1">
    <citation type="submission" date="2019-06" db="EMBL/GenBank/DDBJ databases">
        <title>Discovery of a novel chromosome fission-fusion reversal in muntjac.</title>
        <authorList>
            <person name="Mudd A.B."/>
            <person name="Bredeson J.V."/>
            <person name="Baum R."/>
            <person name="Hockemeyer D."/>
            <person name="Rokhsar D.S."/>
        </authorList>
    </citation>
    <scope>NUCLEOTIDE SEQUENCE [LARGE SCALE GENOMIC DNA]</scope>
    <source>
        <strain evidence="10">UTSW_UCB_Mm</strain>
        <tissue evidence="10">Fibroblast cell line</tissue>
    </source>
</reference>
<proteinExistence type="predicted"/>
<feature type="compositionally biased region" description="Basic and acidic residues" evidence="7">
    <location>
        <begin position="358"/>
        <end position="373"/>
    </location>
</feature>
<gene>
    <name evidence="10" type="ORF">FD754_009700</name>
</gene>
<evidence type="ECO:0000313" key="10">
    <source>
        <dbReference type="EMBL" id="KAB0365544.1"/>
    </source>
</evidence>
<dbReference type="GO" id="GO:0003008">
    <property type="term" value="P:system process"/>
    <property type="evidence" value="ECO:0007669"/>
    <property type="project" value="UniProtKB-ARBA"/>
</dbReference>
<feature type="compositionally biased region" description="Low complexity" evidence="7">
    <location>
        <begin position="1007"/>
        <end position="1016"/>
    </location>
</feature>
<evidence type="ECO:0000256" key="5">
    <source>
        <dbReference type="ARBA" id="ARBA00075953"/>
    </source>
</evidence>
<evidence type="ECO:0000256" key="6">
    <source>
        <dbReference type="SAM" id="Coils"/>
    </source>
</evidence>
<dbReference type="GO" id="GO:0005096">
    <property type="term" value="F:GTPase activator activity"/>
    <property type="evidence" value="ECO:0007669"/>
    <property type="project" value="UniProtKB-KW"/>
</dbReference>
<dbReference type="FunFam" id="1.10.238.10:FF:000153">
    <property type="entry name" value="TBC1 domain family member 8 isoform X2"/>
    <property type="match status" value="1"/>
</dbReference>
<dbReference type="PANTHER" id="PTHR47666">
    <property type="entry name" value="PROTEIN VASCULAR ASSOCIATED DEATH 1, CHLOROPLASTIC"/>
    <property type="match status" value="1"/>
</dbReference>
<evidence type="ECO:0000256" key="1">
    <source>
        <dbReference type="ARBA" id="ARBA00022468"/>
    </source>
</evidence>
<dbReference type="AlphaFoldDB" id="A0A5N3WVL4"/>
<name>A0A5N3WVL4_MUNMU</name>
<dbReference type="InterPro" id="IPR011993">
    <property type="entry name" value="PH-like_dom_sf"/>
</dbReference>
<comment type="function">
    <text evidence="3">May act as a GTPase-activating protein for Rab family protein(s).</text>
</comment>
<accession>A0A5N3WVL4</accession>
<keyword evidence="11" id="KW-1185">Reference proteome</keyword>
<dbReference type="InterPro" id="IPR035969">
    <property type="entry name" value="Rab-GAP_TBC_sf"/>
</dbReference>
<evidence type="ECO:0000259" key="9">
    <source>
        <dbReference type="PROSITE" id="PS50222"/>
    </source>
</evidence>
<dbReference type="Gene3D" id="1.10.238.10">
    <property type="entry name" value="EF-hand"/>
    <property type="match status" value="1"/>
</dbReference>
<dbReference type="InterPro" id="IPR036009">
    <property type="entry name" value="TBC1D8_PH-GRAM1"/>
</dbReference>